<feature type="domain" description="ABC transmembrane type-1" evidence="8">
    <location>
        <begin position="59"/>
        <end position="243"/>
    </location>
</feature>
<keyword evidence="6 7" id="KW-0472">Membrane</keyword>
<protein>
    <submittedName>
        <fullName evidence="9">ABC transporter permease</fullName>
    </submittedName>
</protein>
<feature type="transmembrane region" description="Helical" evidence="7">
    <location>
        <begin position="129"/>
        <end position="148"/>
    </location>
</feature>
<evidence type="ECO:0000259" key="8">
    <source>
        <dbReference type="PROSITE" id="PS50928"/>
    </source>
</evidence>
<gene>
    <name evidence="9" type="ORF">NX722_27610</name>
</gene>
<comment type="similarity">
    <text evidence="7">Belongs to the binding-protein-dependent transport system permease family.</text>
</comment>
<feature type="transmembrane region" description="Helical" evidence="7">
    <location>
        <begin position="102"/>
        <end position="123"/>
    </location>
</feature>
<evidence type="ECO:0000313" key="9">
    <source>
        <dbReference type="EMBL" id="MCW7556332.1"/>
    </source>
</evidence>
<keyword evidence="4 7" id="KW-0812">Transmembrane</keyword>
<comment type="caution">
    <text evidence="9">The sequence shown here is derived from an EMBL/GenBank/DDBJ whole genome shotgun (WGS) entry which is preliminary data.</text>
</comment>
<keyword evidence="10" id="KW-1185">Reference proteome</keyword>
<feature type="transmembrane region" description="Helical" evidence="7">
    <location>
        <begin position="67"/>
        <end position="90"/>
    </location>
</feature>
<evidence type="ECO:0000256" key="6">
    <source>
        <dbReference type="ARBA" id="ARBA00023136"/>
    </source>
</evidence>
<evidence type="ECO:0000256" key="2">
    <source>
        <dbReference type="ARBA" id="ARBA00022448"/>
    </source>
</evidence>
<comment type="subcellular location">
    <subcellularLocation>
        <location evidence="1 7">Cell membrane</location>
        <topology evidence="1 7">Multi-pass membrane protein</topology>
    </subcellularLocation>
</comment>
<proteinExistence type="inferred from homology"/>
<dbReference type="InterPro" id="IPR000515">
    <property type="entry name" value="MetI-like"/>
</dbReference>
<dbReference type="EMBL" id="JAPFCC010000001">
    <property type="protein sequence ID" value="MCW7556332.1"/>
    <property type="molecule type" value="Genomic_DNA"/>
</dbReference>
<keyword evidence="3" id="KW-1003">Cell membrane</keyword>
<dbReference type="SUPFAM" id="SSF161098">
    <property type="entry name" value="MetI-like"/>
    <property type="match status" value="1"/>
</dbReference>
<dbReference type="PROSITE" id="PS50928">
    <property type="entry name" value="ABC_TM1"/>
    <property type="match status" value="1"/>
</dbReference>
<evidence type="ECO:0000256" key="5">
    <source>
        <dbReference type="ARBA" id="ARBA00022989"/>
    </source>
</evidence>
<keyword evidence="2 7" id="KW-0813">Transport</keyword>
<dbReference type="Pfam" id="PF00528">
    <property type="entry name" value="BPD_transp_1"/>
    <property type="match status" value="1"/>
</dbReference>
<dbReference type="CDD" id="cd06261">
    <property type="entry name" value="TM_PBP2"/>
    <property type="match status" value="1"/>
</dbReference>
<dbReference type="RefSeq" id="WP_262566020.1">
    <property type="nucleotide sequence ID" value="NZ_JAPFCC010000001.1"/>
</dbReference>
<dbReference type="InterPro" id="IPR035906">
    <property type="entry name" value="MetI-like_sf"/>
</dbReference>
<dbReference type="PANTHER" id="PTHR30151:SF38">
    <property type="entry name" value="ALIPHATIC SULFONATES TRANSPORT PERMEASE PROTEIN SSUC-RELATED"/>
    <property type="match status" value="1"/>
</dbReference>
<feature type="transmembrane region" description="Helical" evidence="7">
    <location>
        <begin position="226"/>
        <end position="251"/>
    </location>
</feature>
<evidence type="ECO:0000256" key="1">
    <source>
        <dbReference type="ARBA" id="ARBA00004651"/>
    </source>
</evidence>
<evidence type="ECO:0000256" key="7">
    <source>
        <dbReference type="RuleBase" id="RU363032"/>
    </source>
</evidence>
<reference evidence="9 10" key="1">
    <citation type="submission" date="2022-10" db="EMBL/GenBank/DDBJ databases">
        <title>High-quality genome sequences of two octocoral-associated bacteria, Endozoicomonas euniceicola EF212 and Endozoicomonas gorgoniicola PS125.</title>
        <authorList>
            <person name="Chiou Y.-J."/>
            <person name="Chen Y.-H."/>
        </authorList>
    </citation>
    <scope>NUCLEOTIDE SEQUENCE [LARGE SCALE GENOMIC DNA]</scope>
    <source>
        <strain evidence="9 10">PS125</strain>
    </source>
</reference>
<dbReference type="Gene3D" id="1.10.3720.10">
    <property type="entry name" value="MetI-like"/>
    <property type="match status" value="1"/>
</dbReference>
<sequence length="255" mass="27607">MNSSTKARGYSSLLSLLATAAIILLWQTGCDTGIINTNFLPSPLVIGTTLLEETLHGELLQHIQVSIIRLLTSASFGIICGLLAGLAIHLSTMTRSVLSPWISSLFAVPKIALLPLLVMWLGTGESSRFAMIALGVALPTAIYTWNSLDHVEYKWIELGKALQLPRYQTIRHILLPAALPNILTGIRLSTTIGIILLTAAEMLGSSSGVGFYLMNAGHLALVEQMMSGIVVLILFANGLNLLLTLVSRYLLQWME</sequence>
<organism evidence="9 10">
    <name type="scientific">Endozoicomonas gorgoniicola</name>
    <dbReference type="NCBI Taxonomy" id="1234144"/>
    <lineage>
        <taxon>Bacteria</taxon>
        <taxon>Pseudomonadati</taxon>
        <taxon>Pseudomonadota</taxon>
        <taxon>Gammaproteobacteria</taxon>
        <taxon>Oceanospirillales</taxon>
        <taxon>Endozoicomonadaceae</taxon>
        <taxon>Endozoicomonas</taxon>
    </lineage>
</organism>
<evidence type="ECO:0000256" key="4">
    <source>
        <dbReference type="ARBA" id="ARBA00022692"/>
    </source>
</evidence>
<dbReference type="PANTHER" id="PTHR30151">
    <property type="entry name" value="ALKANE SULFONATE ABC TRANSPORTER-RELATED, MEMBRANE SUBUNIT"/>
    <property type="match status" value="1"/>
</dbReference>
<dbReference type="Proteomes" id="UP001209854">
    <property type="component" value="Unassembled WGS sequence"/>
</dbReference>
<accession>A0ABT3N3X1</accession>
<keyword evidence="5 7" id="KW-1133">Transmembrane helix</keyword>
<evidence type="ECO:0000313" key="10">
    <source>
        <dbReference type="Proteomes" id="UP001209854"/>
    </source>
</evidence>
<feature type="transmembrane region" description="Helical" evidence="7">
    <location>
        <begin position="192"/>
        <end position="214"/>
    </location>
</feature>
<evidence type="ECO:0000256" key="3">
    <source>
        <dbReference type="ARBA" id="ARBA00022475"/>
    </source>
</evidence>
<name>A0ABT3N3X1_9GAMM</name>